<dbReference type="Gene3D" id="6.10.140.190">
    <property type="match status" value="1"/>
</dbReference>
<dbReference type="Proteomes" id="UP000016860">
    <property type="component" value="Unassembled WGS sequence"/>
</dbReference>
<dbReference type="InterPro" id="IPR036390">
    <property type="entry name" value="WH_DNA-bd_sf"/>
</dbReference>
<dbReference type="InterPro" id="IPR036388">
    <property type="entry name" value="WH-like_DNA-bd_sf"/>
</dbReference>
<feature type="domain" description="Transcription regulator PadR N-terminal" evidence="1">
    <location>
        <begin position="10"/>
        <end position="82"/>
    </location>
</feature>
<organism evidence="3 4">
    <name type="scientific">Ruminiclostridium papyrosolvens C7</name>
    <dbReference type="NCBI Taxonomy" id="1330534"/>
    <lineage>
        <taxon>Bacteria</taxon>
        <taxon>Bacillati</taxon>
        <taxon>Bacillota</taxon>
        <taxon>Clostridia</taxon>
        <taxon>Eubacteriales</taxon>
        <taxon>Oscillospiraceae</taxon>
        <taxon>Ruminiclostridium</taxon>
    </lineage>
</organism>
<dbReference type="AlphaFoldDB" id="U4QY46"/>
<protein>
    <submittedName>
        <fullName evidence="3">PadR family transcriptional regulator</fullName>
    </submittedName>
</protein>
<dbReference type="Pfam" id="PF03551">
    <property type="entry name" value="PadR"/>
    <property type="match status" value="1"/>
</dbReference>
<dbReference type="Pfam" id="PF10400">
    <property type="entry name" value="Vir_act_alpha_C"/>
    <property type="match status" value="1"/>
</dbReference>
<dbReference type="InterPro" id="IPR018309">
    <property type="entry name" value="Tscrpt_reg_PadR_C"/>
</dbReference>
<dbReference type="PATRIC" id="fig|1330534.3.peg.3382"/>
<dbReference type="RefSeq" id="WP_020816809.1">
    <property type="nucleotide sequence ID" value="NZ_ATAY01000088.1"/>
</dbReference>
<comment type="caution">
    <text evidence="3">The sequence shown here is derived from an EMBL/GenBank/DDBJ whole genome shotgun (WGS) entry which is preliminary data.</text>
</comment>
<dbReference type="SUPFAM" id="SSF46785">
    <property type="entry name" value="Winged helix' DNA-binding domain"/>
    <property type="match status" value="1"/>
</dbReference>
<gene>
    <name evidence="3" type="ORF">L323_17050</name>
</gene>
<evidence type="ECO:0000259" key="2">
    <source>
        <dbReference type="Pfam" id="PF10400"/>
    </source>
</evidence>
<reference evidence="3 4" key="1">
    <citation type="journal article" date="2013" name="Genome Announc.">
        <title>Draft Genome Sequence of the Cellulolytic Bacterium Clostridium papyrosolvens C7 (ATCC 700395).</title>
        <authorList>
            <person name="Zepeda V."/>
            <person name="Dassa B."/>
            <person name="Borovok I."/>
            <person name="Lamed R."/>
            <person name="Bayer E.A."/>
            <person name="Cate J.H."/>
        </authorList>
    </citation>
    <scope>NUCLEOTIDE SEQUENCE [LARGE SCALE GENOMIC DNA]</scope>
    <source>
        <strain evidence="3 4">C7</strain>
    </source>
</reference>
<dbReference type="PANTHER" id="PTHR43252:SF6">
    <property type="entry name" value="NEGATIVE TRANSCRIPTION REGULATOR PADR"/>
    <property type="match status" value="1"/>
</dbReference>
<dbReference type="EMBL" id="ATAY01000088">
    <property type="protein sequence ID" value="EPR09406.1"/>
    <property type="molecule type" value="Genomic_DNA"/>
</dbReference>
<evidence type="ECO:0000259" key="1">
    <source>
        <dbReference type="Pfam" id="PF03551"/>
    </source>
</evidence>
<dbReference type="OrthoDB" id="9783723at2"/>
<evidence type="ECO:0000313" key="3">
    <source>
        <dbReference type="EMBL" id="EPR09406.1"/>
    </source>
</evidence>
<dbReference type="InterPro" id="IPR005149">
    <property type="entry name" value="Tscrpt_reg_PadR_N"/>
</dbReference>
<feature type="domain" description="Transcription regulator PadR C-terminal" evidence="2">
    <location>
        <begin position="95"/>
        <end position="178"/>
    </location>
</feature>
<dbReference type="STRING" id="1330534.L323_17050"/>
<dbReference type="Gene3D" id="1.10.10.10">
    <property type="entry name" value="Winged helix-like DNA-binding domain superfamily/Winged helix DNA-binding domain"/>
    <property type="match status" value="1"/>
</dbReference>
<evidence type="ECO:0000313" key="4">
    <source>
        <dbReference type="Proteomes" id="UP000016860"/>
    </source>
</evidence>
<sequence>MKNSKTKYAVLGVISLLGPMSGYDIKKFCDKSISFFWNENFGHLYPVLAQLESDGLILRSHSEEDTRKKLYIITDEGRKELKSWLVEPVEYQPKRSELLLKLSFGNQMQQKDTICMLVAAKARNQLKYDQLNSIYEYYLNNDDAKKKPQYPYWLVTLQYGITSLEASLKWCDDTIEFLNKYEGGK</sequence>
<dbReference type="PANTHER" id="PTHR43252">
    <property type="entry name" value="TRANSCRIPTIONAL REGULATOR YQJI"/>
    <property type="match status" value="1"/>
</dbReference>
<accession>U4QY46</accession>
<proteinExistence type="predicted"/>
<name>U4QY46_9FIRM</name>